<dbReference type="Proteomes" id="UP000648187">
    <property type="component" value="Unassembled WGS sequence"/>
</dbReference>
<organism evidence="2 3">
    <name type="scientific">Spodoptera exigua</name>
    <name type="common">Beet armyworm</name>
    <name type="synonym">Noctua fulgens</name>
    <dbReference type="NCBI Taxonomy" id="7107"/>
    <lineage>
        <taxon>Eukaryota</taxon>
        <taxon>Metazoa</taxon>
        <taxon>Ecdysozoa</taxon>
        <taxon>Arthropoda</taxon>
        <taxon>Hexapoda</taxon>
        <taxon>Insecta</taxon>
        <taxon>Pterygota</taxon>
        <taxon>Neoptera</taxon>
        <taxon>Endopterygota</taxon>
        <taxon>Lepidoptera</taxon>
        <taxon>Glossata</taxon>
        <taxon>Ditrysia</taxon>
        <taxon>Noctuoidea</taxon>
        <taxon>Noctuidae</taxon>
        <taxon>Amphipyrinae</taxon>
        <taxon>Spodoptera</taxon>
    </lineage>
</organism>
<name>A0A835GKV7_SPOEX</name>
<feature type="region of interest" description="Disordered" evidence="1">
    <location>
        <begin position="1"/>
        <end position="25"/>
    </location>
</feature>
<evidence type="ECO:0000313" key="2">
    <source>
        <dbReference type="EMBL" id="KAF9417266.1"/>
    </source>
</evidence>
<reference evidence="2" key="1">
    <citation type="submission" date="2020-08" db="EMBL/GenBank/DDBJ databases">
        <title>Spodoptera exigua strain:BAW_Kor-Di-RS1 Genome sequencing and assembly.</title>
        <authorList>
            <person name="Kim J."/>
            <person name="Nam H.Y."/>
            <person name="Kwon M."/>
            <person name="Choi J.H."/>
            <person name="Cho S.R."/>
            <person name="Kim G.-H."/>
        </authorList>
    </citation>
    <scope>NUCLEOTIDE SEQUENCE</scope>
    <source>
        <strain evidence="2">BAW_Kor-Di-RS1</strain>
        <tissue evidence="2">Whole-body</tissue>
    </source>
</reference>
<keyword evidence="3" id="KW-1185">Reference proteome</keyword>
<evidence type="ECO:0000313" key="3">
    <source>
        <dbReference type="Proteomes" id="UP000648187"/>
    </source>
</evidence>
<sequence length="63" mass="6958">MKSRSTTPRPQAACYPTNREVHPTSLVPHGAHSRATNIFDWKPLHEEILPGKLPPSAVSPLSF</sequence>
<proteinExistence type="predicted"/>
<dbReference type="EMBL" id="JACKWZ010000074">
    <property type="protein sequence ID" value="KAF9417266.1"/>
    <property type="molecule type" value="Genomic_DNA"/>
</dbReference>
<dbReference type="AlphaFoldDB" id="A0A835GKV7"/>
<accession>A0A835GKV7</accession>
<comment type="caution">
    <text evidence="2">The sequence shown here is derived from an EMBL/GenBank/DDBJ whole genome shotgun (WGS) entry which is preliminary data.</text>
</comment>
<gene>
    <name evidence="2" type="ORF">HW555_005580</name>
</gene>
<evidence type="ECO:0000256" key="1">
    <source>
        <dbReference type="SAM" id="MobiDB-lite"/>
    </source>
</evidence>
<protein>
    <submittedName>
        <fullName evidence="2">Uncharacterized protein</fullName>
    </submittedName>
</protein>